<gene>
    <name evidence="9" type="ORF">PCAR00345_LOCUS24964</name>
</gene>
<feature type="transmembrane region" description="Helical" evidence="7">
    <location>
        <begin position="64"/>
        <end position="84"/>
    </location>
</feature>
<dbReference type="InterPro" id="IPR036259">
    <property type="entry name" value="MFS_trans_sf"/>
</dbReference>
<keyword evidence="3 7" id="KW-0812">Transmembrane</keyword>
<dbReference type="InterPro" id="IPR020846">
    <property type="entry name" value="MFS_dom"/>
</dbReference>
<keyword evidence="4 7" id="KW-1133">Transmembrane helix</keyword>
<protein>
    <recommendedName>
        <fullName evidence="8">Major facilitator superfamily (MFS) profile domain-containing protein</fullName>
    </recommendedName>
</protein>
<keyword evidence="5 7" id="KW-0472">Membrane</keyword>
<dbReference type="EMBL" id="HBIZ01039157">
    <property type="protein sequence ID" value="CAE0772352.1"/>
    <property type="molecule type" value="Transcribed_RNA"/>
</dbReference>
<feature type="region of interest" description="Disordered" evidence="6">
    <location>
        <begin position="287"/>
        <end position="318"/>
    </location>
</feature>
<dbReference type="PANTHER" id="PTHR43791:SF36">
    <property type="entry name" value="TRANSPORTER, PUTATIVE (AFU_ORTHOLOGUE AFUA_6G08340)-RELATED"/>
    <property type="match status" value="1"/>
</dbReference>
<evidence type="ECO:0000256" key="3">
    <source>
        <dbReference type="ARBA" id="ARBA00022692"/>
    </source>
</evidence>
<evidence type="ECO:0000256" key="1">
    <source>
        <dbReference type="ARBA" id="ARBA00004141"/>
    </source>
</evidence>
<dbReference type="PROSITE" id="PS50850">
    <property type="entry name" value="MFS"/>
    <property type="match status" value="1"/>
</dbReference>
<reference evidence="9" key="1">
    <citation type="submission" date="2021-01" db="EMBL/GenBank/DDBJ databases">
        <authorList>
            <person name="Corre E."/>
            <person name="Pelletier E."/>
            <person name="Niang G."/>
            <person name="Scheremetjew M."/>
            <person name="Finn R."/>
            <person name="Kale V."/>
            <person name="Holt S."/>
            <person name="Cochrane G."/>
            <person name="Meng A."/>
            <person name="Brown T."/>
            <person name="Cohen L."/>
        </authorList>
    </citation>
    <scope>NUCLEOTIDE SEQUENCE</scope>
    <source>
        <strain evidence="9">CCMP645</strain>
    </source>
</reference>
<evidence type="ECO:0000259" key="8">
    <source>
        <dbReference type="PROSITE" id="PS50850"/>
    </source>
</evidence>
<feature type="transmembrane region" description="Helical" evidence="7">
    <location>
        <begin position="546"/>
        <end position="568"/>
    </location>
</feature>
<feature type="compositionally biased region" description="Low complexity" evidence="6">
    <location>
        <begin position="288"/>
        <end position="309"/>
    </location>
</feature>
<evidence type="ECO:0000256" key="6">
    <source>
        <dbReference type="SAM" id="MobiDB-lite"/>
    </source>
</evidence>
<feature type="transmembrane region" description="Helical" evidence="7">
    <location>
        <begin position="350"/>
        <end position="368"/>
    </location>
</feature>
<dbReference type="InterPro" id="IPR011701">
    <property type="entry name" value="MFS"/>
</dbReference>
<dbReference type="PANTHER" id="PTHR43791">
    <property type="entry name" value="PERMEASE-RELATED"/>
    <property type="match status" value="1"/>
</dbReference>
<dbReference type="GO" id="GO:0022857">
    <property type="term" value="F:transmembrane transporter activity"/>
    <property type="evidence" value="ECO:0007669"/>
    <property type="project" value="InterPro"/>
</dbReference>
<dbReference type="Gene3D" id="1.20.1250.20">
    <property type="entry name" value="MFS general substrate transporter like domains"/>
    <property type="match status" value="2"/>
</dbReference>
<name>A0A7S4BP79_CHRCT</name>
<organism evidence="9">
    <name type="scientific">Chrysotila carterae</name>
    <name type="common">Marine alga</name>
    <name type="synonym">Syracosphaera carterae</name>
    <dbReference type="NCBI Taxonomy" id="13221"/>
    <lineage>
        <taxon>Eukaryota</taxon>
        <taxon>Haptista</taxon>
        <taxon>Haptophyta</taxon>
        <taxon>Prymnesiophyceae</taxon>
        <taxon>Isochrysidales</taxon>
        <taxon>Isochrysidaceae</taxon>
        <taxon>Chrysotila</taxon>
    </lineage>
</organism>
<feature type="transmembrane region" description="Helical" evidence="7">
    <location>
        <begin position="160"/>
        <end position="180"/>
    </location>
</feature>
<feature type="transmembrane region" description="Helical" evidence="7">
    <location>
        <begin position="462"/>
        <end position="482"/>
    </location>
</feature>
<evidence type="ECO:0000313" key="9">
    <source>
        <dbReference type="EMBL" id="CAE0772352.1"/>
    </source>
</evidence>
<accession>A0A7S4BP79</accession>
<proteinExistence type="predicted"/>
<feature type="transmembrane region" description="Helical" evidence="7">
    <location>
        <begin position="200"/>
        <end position="217"/>
    </location>
</feature>
<evidence type="ECO:0000256" key="2">
    <source>
        <dbReference type="ARBA" id="ARBA00022448"/>
    </source>
</evidence>
<evidence type="ECO:0000256" key="7">
    <source>
        <dbReference type="SAM" id="Phobius"/>
    </source>
</evidence>
<dbReference type="SUPFAM" id="SSF103473">
    <property type="entry name" value="MFS general substrate transporter"/>
    <property type="match status" value="1"/>
</dbReference>
<comment type="subcellular location">
    <subcellularLocation>
        <location evidence="1">Membrane</location>
        <topology evidence="1">Multi-pass membrane protein</topology>
    </subcellularLocation>
</comment>
<dbReference type="Pfam" id="PF07690">
    <property type="entry name" value="MFS_1"/>
    <property type="match status" value="1"/>
</dbReference>
<feature type="transmembrane region" description="Helical" evidence="7">
    <location>
        <begin position="388"/>
        <end position="406"/>
    </location>
</feature>
<feature type="transmembrane region" description="Helical" evidence="7">
    <location>
        <begin position="494"/>
        <end position="517"/>
    </location>
</feature>
<feature type="transmembrane region" description="Helical" evidence="7">
    <location>
        <begin position="127"/>
        <end position="148"/>
    </location>
</feature>
<evidence type="ECO:0000256" key="5">
    <source>
        <dbReference type="ARBA" id="ARBA00023136"/>
    </source>
</evidence>
<evidence type="ECO:0000256" key="4">
    <source>
        <dbReference type="ARBA" id="ARBA00022989"/>
    </source>
</evidence>
<feature type="transmembrane region" description="Helical" evidence="7">
    <location>
        <begin position="437"/>
        <end position="456"/>
    </location>
</feature>
<keyword evidence="2" id="KW-0813">Transport</keyword>
<feature type="domain" description="Major facilitator superfamily (MFS) profile" evidence="8">
    <location>
        <begin position="61"/>
        <end position="570"/>
    </location>
</feature>
<sequence>MSMSMPTTAMASAPEFTKVDISIEPHEIDRDTHAQAPLSPLDERVVQSDHTALRRKVRAHTVPWLFAIVLLIAMFSRTFGYAALTMVPSLGLSSAEYGLGSSIFYAGFMTTQLPAIWLTRKLGAPRALAGMLLLWGITASLFATLRAFTTQIAAFRGFCCLRLFLGAAEGGLLPCMFVYLSVWYGQLPDRLSGVHGQVTLAAQIASVVGGLVALPVLKLDGFCGMEGWQWLFVLEAVPVACAAAATPRMLARDPEHAPWLNAKEVQMLRAQRLRTGANGVRQVKVKVSQPKLSKAKASSAKEQSKAQSKGYGGVHRGAEKQEEMRRQQAWEFDQSSALRLMGAVLRDMRVIYLAALTFFLQLTLWSLIYWQPLLIQEGSERAVSDSSVIVLAGISYACGVVGTYALGWHASSSIGCCEHGRRSQHADQALERRWHSAIAMAVGGVALCASVLIQSIGEAAFAPSYLLLCVANAGLWSVGGLLATWPSEWLTAELAAVALAVTSTASAIGGLVGPALVGLLARELDGHAGDGGEGRDGSGRWKSDQLAAGLLALSALVAAAMAAAFTPVQHNARESLSLNECTHGFNPAVVLANGTTDADLKMEPKIEVVEDRA</sequence>
<dbReference type="AlphaFoldDB" id="A0A7S4BP79"/>
<dbReference type="GO" id="GO:0016020">
    <property type="term" value="C:membrane"/>
    <property type="evidence" value="ECO:0007669"/>
    <property type="project" value="UniProtKB-SubCell"/>
</dbReference>